<dbReference type="InterPro" id="IPR015856">
    <property type="entry name" value="ABC_transpr_CbiO/EcfA_su"/>
</dbReference>
<comment type="subcellular location">
    <subcellularLocation>
        <location evidence="1">Cell membrane</location>
        <topology evidence="1">Peripheral membrane protein</topology>
    </subcellularLocation>
</comment>
<dbReference type="InterPro" id="IPR003439">
    <property type="entry name" value="ABC_transporter-like_ATP-bd"/>
</dbReference>
<keyword evidence="6" id="KW-1278">Translocase</keyword>
<dbReference type="SUPFAM" id="SSF52540">
    <property type="entry name" value="P-loop containing nucleoside triphosphate hydrolases"/>
    <property type="match status" value="1"/>
</dbReference>
<dbReference type="InterPro" id="IPR050095">
    <property type="entry name" value="ECF_ABC_transporter_ATP-bd"/>
</dbReference>
<dbReference type="InterPro" id="IPR027417">
    <property type="entry name" value="P-loop_NTPase"/>
</dbReference>
<dbReference type="GO" id="GO:0042626">
    <property type="term" value="F:ATPase-coupled transmembrane transporter activity"/>
    <property type="evidence" value="ECO:0007669"/>
    <property type="project" value="TreeGrafter"/>
</dbReference>
<reference evidence="9 10" key="1">
    <citation type="submission" date="2020-10" db="EMBL/GenBank/DDBJ databases">
        <title>The genome of sulfurovum sp.</title>
        <authorList>
            <person name="Xie S."/>
            <person name="Shao Z."/>
            <person name="Jiang L."/>
        </authorList>
    </citation>
    <scope>NUCLEOTIDE SEQUENCE [LARGE SCALE GENOMIC DNA]</scope>
    <source>
        <strain evidence="9 10">ST-419</strain>
    </source>
</reference>
<dbReference type="RefSeq" id="WP_197548527.1">
    <property type="nucleotide sequence ID" value="NZ_CP063164.1"/>
</dbReference>
<dbReference type="AlphaFoldDB" id="A0A7M1S382"/>
<keyword evidence="3" id="KW-1003">Cell membrane</keyword>
<keyword evidence="2" id="KW-0813">Transport</keyword>
<evidence type="ECO:0000256" key="6">
    <source>
        <dbReference type="ARBA" id="ARBA00022967"/>
    </source>
</evidence>
<evidence type="ECO:0000313" key="10">
    <source>
        <dbReference type="Proteomes" id="UP000595074"/>
    </source>
</evidence>
<evidence type="ECO:0000256" key="2">
    <source>
        <dbReference type="ARBA" id="ARBA00022448"/>
    </source>
</evidence>
<protein>
    <submittedName>
        <fullName evidence="9">Energy-coupling factor ABC transporter ATP-binding protein</fullName>
    </submittedName>
</protein>
<keyword evidence="10" id="KW-1185">Reference proteome</keyword>
<dbReference type="InterPro" id="IPR017871">
    <property type="entry name" value="ABC_transporter-like_CS"/>
</dbReference>
<dbReference type="CDD" id="cd03225">
    <property type="entry name" value="ABC_cobalt_CbiO_domain1"/>
    <property type="match status" value="1"/>
</dbReference>
<evidence type="ECO:0000256" key="7">
    <source>
        <dbReference type="ARBA" id="ARBA00023136"/>
    </source>
</evidence>
<feature type="domain" description="ABC transporter" evidence="8">
    <location>
        <begin position="2"/>
        <end position="239"/>
    </location>
</feature>
<evidence type="ECO:0000313" key="9">
    <source>
        <dbReference type="EMBL" id="QOR61818.1"/>
    </source>
</evidence>
<dbReference type="Pfam" id="PF00005">
    <property type="entry name" value="ABC_tran"/>
    <property type="match status" value="1"/>
</dbReference>
<dbReference type="PANTHER" id="PTHR43553">
    <property type="entry name" value="HEAVY METAL TRANSPORTER"/>
    <property type="match status" value="1"/>
</dbReference>
<dbReference type="GO" id="GO:0005524">
    <property type="term" value="F:ATP binding"/>
    <property type="evidence" value="ECO:0007669"/>
    <property type="project" value="UniProtKB-KW"/>
</dbReference>
<name>A0A7M1S382_9BACT</name>
<dbReference type="PROSITE" id="PS00211">
    <property type="entry name" value="ABC_TRANSPORTER_1"/>
    <property type="match status" value="1"/>
</dbReference>
<dbReference type="KEGG" id="sinu:IMZ28_10415"/>
<evidence type="ECO:0000259" key="8">
    <source>
        <dbReference type="PROSITE" id="PS50893"/>
    </source>
</evidence>
<keyword evidence="7" id="KW-0472">Membrane</keyword>
<keyword evidence="4" id="KW-0547">Nucleotide-binding</keyword>
<dbReference type="GO" id="GO:0043190">
    <property type="term" value="C:ATP-binding cassette (ABC) transporter complex"/>
    <property type="evidence" value="ECO:0007669"/>
    <property type="project" value="TreeGrafter"/>
</dbReference>
<evidence type="ECO:0000256" key="5">
    <source>
        <dbReference type="ARBA" id="ARBA00022840"/>
    </source>
</evidence>
<evidence type="ECO:0000256" key="3">
    <source>
        <dbReference type="ARBA" id="ARBA00022475"/>
    </source>
</evidence>
<dbReference type="Proteomes" id="UP000595074">
    <property type="component" value="Chromosome"/>
</dbReference>
<keyword evidence="5 9" id="KW-0067">ATP-binding</keyword>
<dbReference type="SMART" id="SM00382">
    <property type="entry name" value="AAA"/>
    <property type="match status" value="1"/>
</dbReference>
<dbReference type="PROSITE" id="PS50893">
    <property type="entry name" value="ABC_TRANSPORTER_2"/>
    <property type="match status" value="1"/>
</dbReference>
<gene>
    <name evidence="9" type="ORF">IMZ28_10415</name>
</gene>
<evidence type="ECO:0000256" key="4">
    <source>
        <dbReference type="ARBA" id="ARBA00022741"/>
    </source>
</evidence>
<evidence type="ECO:0000256" key="1">
    <source>
        <dbReference type="ARBA" id="ARBA00004202"/>
    </source>
</evidence>
<proteinExistence type="predicted"/>
<dbReference type="PANTHER" id="PTHR43553:SF27">
    <property type="entry name" value="ENERGY-COUPLING FACTOR TRANSPORTER ATP-BINDING PROTEIN ECFA2"/>
    <property type="match status" value="1"/>
</dbReference>
<sequence length="261" mass="30026">MIKVENLFFEYEDFRGRKKALLKDISFEIKKGERVVLLGVNGSGKSTLLKILDALVFSQKGYFVFEGSEVRKKDFKKRAKAFRKDVAFLMQDPNTLLFNATVREEIEFGLREFGFDAVEERAIEIAKRFDLEKYLDTPPYYLSGGEKQRVALAAVLAIEPKVLLMDEPSSNLDPPTTGWLIDLLNDMEVTTIISTHNLSLAYEFGERALVLSKTHELIFDGALEQLFSNKELLLKANLLHKHKHRHKGMEHSHFHLHDWKG</sequence>
<dbReference type="GO" id="GO:0016887">
    <property type="term" value="F:ATP hydrolysis activity"/>
    <property type="evidence" value="ECO:0007669"/>
    <property type="project" value="InterPro"/>
</dbReference>
<dbReference type="EMBL" id="CP063164">
    <property type="protein sequence ID" value="QOR61818.1"/>
    <property type="molecule type" value="Genomic_DNA"/>
</dbReference>
<accession>A0A7M1S382</accession>
<dbReference type="Gene3D" id="3.40.50.300">
    <property type="entry name" value="P-loop containing nucleotide triphosphate hydrolases"/>
    <property type="match status" value="1"/>
</dbReference>
<dbReference type="InterPro" id="IPR003593">
    <property type="entry name" value="AAA+_ATPase"/>
</dbReference>
<organism evidence="9 10">
    <name type="scientific">Sulfurovum indicum</name>
    <dbReference type="NCBI Taxonomy" id="2779528"/>
    <lineage>
        <taxon>Bacteria</taxon>
        <taxon>Pseudomonadati</taxon>
        <taxon>Campylobacterota</taxon>
        <taxon>Epsilonproteobacteria</taxon>
        <taxon>Campylobacterales</taxon>
        <taxon>Sulfurovaceae</taxon>
        <taxon>Sulfurovum</taxon>
    </lineage>
</organism>